<organism evidence="8 9">
    <name type="scientific">Pyxidicoccus fallax</name>
    <dbReference type="NCBI Taxonomy" id="394095"/>
    <lineage>
        <taxon>Bacteria</taxon>
        <taxon>Pseudomonadati</taxon>
        <taxon>Myxococcota</taxon>
        <taxon>Myxococcia</taxon>
        <taxon>Myxococcales</taxon>
        <taxon>Cystobacterineae</taxon>
        <taxon>Myxococcaceae</taxon>
        <taxon>Pyxidicoccus</taxon>
    </lineage>
</organism>
<keyword evidence="3 6" id="KW-1133">Transmembrane helix</keyword>
<keyword evidence="2 6" id="KW-0812">Transmembrane</keyword>
<evidence type="ECO:0000313" key="8">
    <source>
        <dbReference type="EMBL" id="NMO21243.1"/>
    </source>
</evidence>
<dbReference type="Proteomes" id="UP000518300">
    <property type="component" value="Unassembled WGS sequence"/>
</dbReference>
<dbReference type="RefSeq" id="WP_169350435.1">
    <property type="nucleotide sequence ID" value="NZ_JABBJJ010000307.1"/>
</dbReference>
<evidence type="ECO:0000256" key="2">
    <source>
        <dbReference type="ARBA" id="ARBA00022692"/>
    </source>
</evidence>
<keyword evidence="4 6" id="KW-0472">Membrane</keyword>
<feature type="compositionally biased region" description="Basic and acidic residues" evidence="5">
    <location>
        <begin position="79"/>
        <end position="109"/>
    </location>
</feature>
<feature type="compositionally biased region" description="Basic and acidic residues" evidence="5">
    <location>
        <begin position="201"/>
        <end position="211"/>
    </location>
</feature>
<feature type="domain" description="TonB C-terminal" evidence="7">
    <location>
        <begin position="313"/>
        <end position="410"/>
    </location>
</feature>
<keyword evidence="9" id="KW-1185">Reference proteome</keyword>
<dbReference type="SUPFAM" id="SSF74653">
    <property type="entry name" value="TolA/TonB C-terminal domain"/>
    <property type="match status" value="1"/>
</dbReference>
<evidence type="ECO:0000259" key="7">
    <source>
        <dbReference type="PROSITE" id="PS52015"/>
    </source>
</evidence>
<dbReference type="AlphaFoldDB" id="A0A848LUT8"/>
<evidence type="ECO:0000256" key="4">
    <source>
        <dbReference type="ARBA" id="ARBA00023136"/>
    </source>
</evidence>
<reference evidence="8 9" key="1">
    <citation type="submission" date="2020-04" db="EMBL/GenBank/DDBJ databases">
        <title>Draft genome of Pyxidicoccus fallax type strain.</title>
        <authorList>
            <person name="Whitworth D.E."/>
        </authorList>
    </citation>
    <scope>NUCLEOTIDE SEQUENCE [LARGE SCALE GENOMIC DNA]</scope>
    <source>
        <strain evidence="8 9">DSM 14698</strain>
    </source>
</reference>
<evidence type="ECO:0000256" key="5">
    <source>
        <dbReference type="SAM" id="MobiDB-lite"/>
    </source>
</evidence>
<comment type="caution">
    <text evidence="8">The sequence shown here is derived from an EMBL/GenBank/DDBJ whole genome shotgun (WGS) entry which is preliminary data.</text>
</comment>
<dbReference type="InterPro" id="IPR037682">
    <property type="entry name" value="TonB_C"/>
</dbReference>
<feature type="transmembrane region" description="Helical" evidence="6">
    <location>
        <begin position="21"/>
        <end position="44"/>
    </location>
</feature>
<dbReference type="InterPro" id="IPR006260">
    <property type="entry name" value="TonB/TolA_C"/>
</dbReference>
<feature type="region of interest" description="Disordered" evidence="5">
    <location>
        <begin position="50"/>
        <end position="238"/>
    </location>
</feature>
<dbReference type="EMBL" id="JABBJJ010000307">
    <property type="protein sequence ID" value="NMO21243.1"/>
    <property type="molecule type" value="Genomic_DNA"/>
</dbReference>
<dbReference type="GO" id="GO:0016020">
    <property type="term" value="C:membrane"/>
    <property type="evidence" value="ECO:0007669"/>
    <property type="project" value="UniProtKB-SubCell"/>
</dbReference>
<accession>A0A848LUT8</accession>
<dbReference type="Pfam" id="PF13103">
    <property type="entry name" value="TonB_2"/>
    <property type="match status" value="1"/>
</dbReference>
<name>A0A848LUT8_9BACT</name>
<dbReference type="PROSITE" id="PS52015">
    <property type="entry name" value="TONB_CTD"/>
    <property type="match status" value="1"/>
</dbReference>
<dbReference type="Gene3D" id="3.30.1150.10">
    <property type="match status" value="1"/>
</dbReference>
<dbReference type="GO" id="GO:0055085">
    <property type="term" value="P:transmembrane transport"/>
    <property type="evidence" value="ECO:0007669"/>
    <property type="project" value="InterPro"/>
</dbReference>
<comment type="subcellular location">
    <subcellularLocation>
        <location evidence="1">Membrane</location>
        <topology evidence="1">Single-pass membrane protein</topology>
    </subcellularLocation>
</comment>
<sequence>MSTGSSPTPPDWRRRRRQGSPWRLIAAVGLALLLHAVYVGVLLLTSALQGSAKDHKPATRPTSVAVRPLTADQWAKNRGKADVNSKSQVAERPRVQEKKPEEKKPEDKPQGQVVDVAPGNDEVDPNAKYLAESNNRVQKETRAREQTPFYKNAMPQRTAPRDQAGVDAQPEQAPRIAGNNGMGNDDAPMSKGGQKPVFELPDARRKNEVAVKTDPNTRGPGVTVNNQNESDELAGNSKRLRIQPGQEGAEEAGSAGRVGAPGLAALMPSRAVMDKVLGAAPNDHLQDAEEGDATLLNTREWKFASFFNRVKQSVGMHWNPNEQLRRRDPTGSTFAGKDRYTLLTITLDERGQVKDIQVEKSSGLDFLDFEAVSSFKRAQPFPNPPPGLLSQDSEVKFQFGFFMEMGGGPRMRLFRQPN</sequence>
<evidence type="ECO:0000256" key="1">
    <source>
        <dbReference type="ARBA" id="ARBA00004167"/>
    </source>
</evidence>
<protein>
    <submittedName>
        <fullName evidence="8">TonB family protein</fullName>
    </submittedName>
</protein>
<proteinExistence type="predicted"/>
<evidence type="ECO:0000256" key="6">
    <source>
        <dbReference type="SAM" id="Phobius"/>
    </source>
</evidence>
<evidence type="ECO:0000313" key="9">
    <source>
        <dbReference type="Proteomes" id="UP000518300"/>
    </source>
</evidence>
<dbReference type="NCBIfam" id="TIGR01352">
    <property type="entry name" value="tonB_Cterm"/>
    <property type="match status" value="1"/>
</dbReference>
<gene>
    <name evidence="8" type="ORF">HG543_41295</name>
</gene>
<evidence type="ECO:0000256" key="3">
    <source>
        <dbReference type="ARBA" id="ARBA00022989"/>
    </source>
</evidence>